<proteinExistence type="predicted"/>
<gene>
    <name evidence="1" type="ORF">DUE52_20675</name>
</gene>
<dbReference type="OrthoDB" id="793060at2"/>
<dbReference type="AlphaFoldDB" id="A0A368JJG3"/>
<keyword evidence="2" id="KW-1185">Reference proteome</keyword>
<accession>A0A368JJG3</accession>
<reference evidence="1 2" key="1">
    <citation type="submission" date="2018-07" db="EMBL/GenBank/DDBJ databases">
        <title>Genome analysis of Larkinella rosea.</title>
        <authorList>
            <person name="Zhou Z."/>
            <person name="Wang G."/>
        </authorList>
    </citation>
    <scope>NUCLEOTIDE SEQUENCE [LARGE SCALE GENOMIC DNA]</scope>
    <source>
        <strain evidence="2">zzj9</strain>
    </source>
</reference>
<evidence type="ECO:0000313" key="2">
    <source>
        <dbReference type="Proteomes" id="UP000253383"/>
    </source>
</evidence>
<dbReference type="Proteomes" id="UP000253383">
    <property type="component" value="Unassembled WGS sequence"/>
</dbReference>
<organism evidence="1 2">
    <name type="scientific">Larkinella punicea</name>
    <dbReference type="NCBI Taxonomy" id="2315727"/>
    <lineage>
        <taxon>Bacteria</taxon>
        <taxon>Pseudomonadati</taxon>
        <taxon>Bacteroidota</taxon>
        <taxon>Cytophagia</taxon>
        <taxon>Cytophagales</taxon>
        <taxon>Spirosomataceae</taxon>
        <taxon>Larkinella</taxon>
    </lineage>
</organism>
<dbReference type="EMBL" id="QOWE01000018">
    <property type="protein sequence ID" value="RCR67662.1"/>
    <property type="molecule type" value="Genomic_DNA"/>
</dbReference>
<comment type="caution">
    <text evidence="1">The sequence shown here is derived from an EMBL/GenBank/DDBJ whole genome shotgun (WGS) entry which is preliminary data.</text>
</comment>
<sequence length="165" mass="19483">MAVLISWLALFATLYQLYLQRTHNEKSLQPLGQIDLEDRQGHLYIRITNNGMGPMIIDRLIFRKDGNQYTTIENCLELSTRTYTQVGISESVRKVILPHSHLTVFETRVEDQDAEKEAQQIRQQLSSIALKVEFRDIYNNKMTIERDFQWFSRYIQEKVIEQKST</sequence>
<evidence type="ECO:0000313" key="1">
    <source>
        <dbReference type="EMBL" id="RCR67662.1"/>
    </source>
</evidence>
<protein>
    <submittedName>
        <fullName evidence="1">Uncharacterized protein</fullName>
    </submittedName>
</protein>
<name>A0A368JJG3_9BACT</name>